<feature type="chain" id="PRO_5047327490" evidence="1">
    <location>
        <begin position="26"/>
        <end position="106"/>
    </location>
</feature>
<organism evidence="2 3">
    <name type="scientific">Neurospora intermedia</name>
    <dbReference type="NCBI Taxonomy" id="5142"/>
    <lineage>
        <taxon>Eukaryota</taxon>
        <taxon>Fungi</taxon>
        <taxon>Dikarya</taxon>
        <taxon>Ascomycota</taxon>
        <taxon>Pezizomycotina</taxon>
        <taxon>Sordariomycetes</taxon>
        <taxon>Sordariomycetidae</taxon>
        <taxon>Sordariales</taxon>
        <taxon>Sordariaceae</taxon>
        <taxon>Neurospora</taxon>
    </lineage>
</organism>
<evidence type="ECO:0000256" key="1">
    <source>
        <dbReference type="SAM" id="SignalP"/>
    </source>
</evidence>
<proteinExistence type="predicted"/>
<dbReference type="Proteomes" id="UP001451303">
    <property type="component" value="Unassembled WGS sequence"/>
</dbReference>
<comment type="caution">
    <text evidence="2">The sequence shown here is derived from an EMBL/GenBank/DDBJ whole genome shotgun (WGS) entry which is preliminary data.</text>
</comment>
<accession>A0ABR3D992</accession>
<keyword evidence="1" id="KW-0732">Signal</keyword>
<dbReference type="EMBL" id="JAVLET010000007">
    <property type="protein sequence ID" value="KAL0468438.1"/>
    <property type="molecule type" value="Genomic_DNA"/>
</dbReference>
<evidence type="ECO:0000313" key="3">
    <source>
        <dbReference type="Proteomes" id="UP001451303"/>
    </source>
</evidence>
<name>A0ABR3D992_NEUIN</name>
<reference evidence="2 3" key="1">
    <citation type="submission" date="2023-09" db="EMBL/GenBank/DDBJ databases">
        <title>Multi-omics analysis of a traditional fermented food reveals byproduct-associated fungal strains for waste-to-food upcycling.</title>
        <authorList>
            <consortium name="Lawrence Berkeley National Laboratory"/>
            <person name="Rekdal V.M."/>
            <person name="Villalobos-Escobedo J.M."/>
            <person name="Rodriguez-Valeron N."/>
            <person name="Garcia M.O."/>
            <person name="Vasquez D.P."/>
            <person name="Damayanti I."/>
            <person name="Sorensen P.M."/>
            <person name="Baidoo E.E."/>
            <person name="De Carvalho A.C."/>
            <person name="Riley R."/>
            <person name="Lipzen A."/>
            <person name="He G."/>
            <person name="Yan M."/>
            <person name="Haridas S."/>
            <person name="Daum C."/>
            <person name="Yoshinaga Y."/>
            <person name="Ng V."/>
            <person name="Grigoriev I.V."/>
            <person name="Munk R."/>
            <person name="Nuraida L."/>
            <person name="Wijaya C.H."/>
            <person name="Morales P.-C."/>
            <person name="Keasling J.D."/>
        </authorList>
    </citation>
    <scope>NUCLEOTIDE SEQUENCE [LARGE SCALE GENOMIC DNA]</scope>
    <source>
        <strain evidence="2 3">FGSC 2613</strain>
    </source>
</reference>
<gene>
    <name evidence="2" type="ORF">QR685DRAFT_530945</name>
</gene>
<feature type="signal peptide" evidence="1">
    <location>
        <begin position="1"/>
        <end position="25"/>
    </location>
</feature>
<keyword evidence="3" id="KW-1185">Reference proteome</keyword>
<evidence type="ECO:0000313" key="2">
    <source>
        <dbReference type="EMBL" id="KAL0468438.1"/>
    </source>
</evidence>
<sequence length="106" mass="12065">MSELPSNTSTYWLWLCLAMAKAILSRTNDHDVKHNFSLRTRPSHTALQRRKGDPYLGAPISVAAKSQGLKQIKSLRPILDTKIPHHFLYNYLGPLNNSIDFQTYIA</sequence>
<protein>
    <submittedName>
        <fullName evidence="2">Uncharacterized protein</fullName>
    </submittedName>
</protein>